<evidence type="ECO:0000313" key="3">
    <source>
        <dbReference type="Proteomes" id="UP001153620"/>
    </source>
</evidence>
<dbReference type="Proteomes" id="UP001153620">
    <property type="component" value="Chromosome 1"/>
</dbReference>
<keyword evidence="3" id="KW-1185">Reference proteome</keyword>
<protein>
    <submittedName>
        <fullName evidence="2">Uncharacterized protein</fullName>
    </submittedName>
</protein>
<dbReference type="AlphaFoldDB" id="A0A9N9WMC4"/>
<reference evidence="2" key="1">
    <citation type="submission" date="2022-01" db="EMBL/GenBank/DDBJ databases">
        <authorList>
            <person name="King R."/>
        </authorList>
    </citation>
    <scope>NUCLEOTIDE SEQUENCE</scope>
</reference>
<feature type="region of interest" description="Disordered" evidence="1">
    <location>
        <begin position="82"/>
        <end position="104"/>
    </location>
</feature>
<reference evidence="2" key="2">
    <citation type="submission" date="2022-10" db="EMBL/GenBank/DDBJ databases">
        <authorList>
            <consortium name="ENA_rothamsted_submissions"/>
            <consortium name="culmorum"/>
            <person name="King R."/>
        </authorList>
    </citation>
    <scope>NUCLEOTIDE SEQUENCE</scope>
</reference>
<name>A0A9N9WMC4_9DIPT</name>
<proteinExistence type="predicted"/>
<evidence type="ECO:0000313" key="2">
    <source>
        <dbReference type="EMBL" id="CAG9798907.1"/>
    </source>
</evidence>
<organism evidence="2 3">
    <name type="scientific">Chironomus riparius</name>
    <dbReference type="NCBI Taxonomy" id="315576"/>
    <lineage>
        <taxon>Eukaryota</taxon>
        <taxon>Metazoa</taxon>
        <taxon>Ecdysozoa</taxon>
        <taxon>Arthropoda</taxon>
        <taxon>Hexapoda</taxon>
        <taxon>Insecta</taxon>
        <taxon>Pterygota</taxon>
        <taxon>Neoptera</taxon>
        <taxon>Endopterygota</taxon>
        <taxon>Diptera</taxon>
        <taxon>Nematocera</taxon>
        <taxon>Chironomoidea</taxon>
        <taxon>Chironomidae</taxon>
        <taxon>Chironominae</taxon>
        <taxon>Chironomus</taxon>
    </lineage>
</organism>
<dbReference type="EMBL" id="OU895877">
    <property type="protein sequence ID" value="CAG9798907.1"/>
    <property type="molecule type" value="Genomic_DNA"/>
</dbReference>
<feature type="compositionally biased region" description="Basic and acidic residues" evidence="1">
    <location>
        <begin position="91"/>
        <end position="102"/>
    </location>
</feature>
<evidence type="ECO:0000256" key="1">
    <source>
        <dbReference type="SAM" id="MobiDB-lite"/>
    </source>
</evidence>
<gene>
    <name evidence="2" type="ORF">CHIRRI_LOCUS1882</name>
</gene>
<sequence>MLCKRQEKYIEIVKEQFLNYFDSKGDILTEKFDEFVGKMLKELKPLWTTPKSSVYPSHLTRFITNLKIKKVIAKLKEKESSKTQLSVTGHSEQEHSDIEDSSLHAIPSSTEGNIEEYAAGPCISHGALYSIAINYGHDSDESINYEELPLENIEDRMISQSFAMSHTSRMGYEIDSANNDLSAAVVNFDDDITMNFESTHNMLAPPKPAVTQNPQQQIISLEEFPTEEEELQELNNISAHDSDSSWMDFLSKKYNNAEKEMEQERNSCDYDVTCPMDISLSIDFGESFSMTDLGKTDEEIDDTVIGGMSQIFMENNQLFLRETSSFEHVSLDETIFDED</sequence>
<accession>A0A9N9WMC4</accession>